<keyword evidence="4 8" id="KW-1133">Transmembrane helix</keyword>
<organism evidence="9 10">
    <name type="scientific">Sciurus vulgaris</name>
    <name type="common">Eurasian red squirrel</name>
    <dbReference type="NCBI Taxonomy" id="55149"/>
    <lineage>
        <taxon>Eukaryota</taxon>
        <taxon>Metazoa</taxon>
        <taxon>Chordata</taxon>
        <taxon>Craniata</taxon>
        <taxon>Vertebrata</taxon>
        <taxon>Euteleostomi</taxon>
        <taxon>Mammalia</taxon>
        <taxon>Eutheria</taxon>
        <taxon>Euarchontoglires</taxon>
        <taxon>Glires</taxon>
        <taxon>Rodentia</taxon>
        <taxon>Sciuromorpha</taxon>
        <taxon>Sciuridae</taxon>
        <taxon>Sciurinae</taxon>
        <taxon>Sciurini</taxon>
        <taxon>Sciurus</taxon>
    </lineage>
</organism>
<feature type="transmembrane region" description="Helical" evidence="8">
    <location>
        <begin position="120"/>
        <end position="142"/>
    </location>
</feature>
<evidence type="ECO:0000256" key="2">
    <source>
        <dbReference type="ARBA" id="ARBA00022448"/>
    </source>
</evidence>
<feature type="transmembrane region" description="Helical" evidence="8">
    <location>
        <begin position="663"/>
        <end position="691"/>
    </location>
</feature>
<dbReference type="InterPro" id="IPR037272">
    <property type="entry name" value="SNS_sf"/>
</dbReference>
<evidence type="ECO:0000256" key="3">
    <source>
        <dbReference type="ARBA" id="ARBA00022692"/>
    </source>
</evidence>
<accession>A0A8D2DBI2</accession>
<gene>
    <name evidence="9" type="primary">SLC6A16</name>
</gene>
<feature type="transmembrane region" description="Helical" evidence="8">
    <location>
        <begin position="582"/>
        <end position="600"/>
    </location>
</feature>
<feature type="transmembrane region" description="Helical" evidence="8">
    <location>
        <begin position="621"/>
        <end position="643"/>
    </location>
</feature>
<feature type="compositionally biased region" description="Basic and acidic residues" evidence="7">
    <location>
        <begin position="718"/>
        <end position="735"/>
    </location>
</feature>
<protein>
    <submittedName>
        <fullName evidence="9">Solute carrier family 6 member 16</fullName>
    </submittedName>
</protein>
<sequence>MSVVVHPSLSFLENTSSTLTKLTDGNPEIQILESKYPVSWSASASVSEGQDLATRTAKAEAWEIHAFEAQTRASQPKQNIVPDVTTTSVLKQKHLKENVKVTKKEDIFLTRPLWPQKFHYILTLVGYSLRPSQLWNFVYLWIHKGGCSFFMIYILILVFAGIPLLFLEMTVGQMLQQGSMDLWKIIGPWAGGVGYTSFMVCFITSMYTNVFSSWILFYLSHSFQFPVPWENCPLLKNASDFDPDCARSTPSIYFWYRQTLKASDKIEDGGPPVLNLSLPLFVSWCLIGAFITNGLKSIGKVMYILVLLPYFILFCFLIRSLLLEGAIYGLQHLLVSKVSALYNIHVWSLAGSQVLFQLGLGFGPIVSLASHMPQSNNCLIDTFIMAVVNVVTLLLITAFILSVLGFWATSITYRCSEKNVETLIKLIKLGKLPPEASPPADLRDNPASIYNTWLNSLPQDVKNMVLSYVPECNIKDQFLQINENQNFAFVAFAEYTSFLPWSAFWSLLFFLFLLFRELGVMVGFMQGIIIPLQDTFSSLRKHTTLLTVGISMLLYLCGLFFTRPPGIYFMRLLSEYWTVLPIFFIVICENITVAWAYEATRFLADMAVLLGFPIPSICGRLWCYVSPVVLLILFVTTLVDLSMKSMTYMAWDSVGSKEVLRQYPSWGLFLVIILFLIVILPVPTYFVYCLTSGIPFKYKSKDRLVVFSKSPPLSDKPMPSEKVQKEEILQDGETK</sequence>
<feature type="transmembrane region" description="Helical" evidence="8">
    <location>
        <begin position="148"/>
        <end position="171"/>
    </location>
</feature>
<reference evidence="9" key="1">
    <citation type="submission" date="2025-08" db="UniProtKB">
        <authorList>
            <consortium name="Ensembl"/>
        </authorList>
    </citation>
    <scope>IDENTIFICATION</scope>
</reference>
<feature type="binding site" evidence="6">
    <location>
        <position position="389"/>
    </location>
    <ligand>
        <name>Na(+)</name>
        <dbReference type="ChEBI" id="CHEBI:29101"/>
        <label>1</label>
    </ligand>
</feature>
<evidence type="ECO:0000256" key="4">
    <source>
        <dbReference type="ARBA" id="ARBA00022989"/>
    </source>
</evidence>
<name>A0A8D2DBI2_SCIVU</name>
<dbReference type="PROSITE" id="PS00754">
    <property type="entry name" value="NA_NEUROTRAN_SYMP_2"/>
    <property type="match status" value="1"/>
</dbReference>
<feature type="transmembrane region" description="Helical" evidence="8">
    <location>
        <begin position="273"/>
        <end position="291"/>
    </location>
</feature>
<keyword evidence="10" id="KW-1185">Reference proteome</keyword>
<dbReference type="CDD" id="cd11502">
    <property type="entry name" value="SLC6sbd_NTT5"/>
    <property type="match status" value="1"/>
</dbReference>
<proteinExistence type="predicted"/>
<feature type="transmembrane region" description="Helical" evidence="8">
    <location>
        <begin position="303"/>
        <end position="322"/>
    </location>
</feature>
<keyword evidence="2" id="KW-0813">Transport</keyword>
<feature type="binding site" evidence="6">
    <location>
        <position position="126"/>
    </location>
    <ligand>
        <name>Na(+)</name>
        <dbReference type="ChEBI" id="CHEBI:29101"/>
        <label>1</label>
    </ligand>
</feature>
<keyword evidence="5 8" id="KW-0472">Membrane</keyword>
<dbReference type="Pfam" id="PF00209">
    <property type="entry name" value="SNF"/>
    <property type="match status" value="1"/>
</dbReference>
<dbReference type="GO" id="GO:0035725">
    <property type="term" value="P:sodium ion transmembrane transport"/>
    <property type="evidence" value="ECO:0007669"/>
    <property type="project" value="TreeGrafter"/>
</dbReference>
<dbReference type="PANTHER" id="PTHR11616:SF327">
    <property type="entry name" value="ORPHAN SODIUM- AND CHLORIDE-DEPENDENT NEUROTRANSMITTER TRANSPORTER NTT5"/>
    <property type="match status" value="1"/>
</dbReference>
<evidence type="ECO:0000313" key="10">
    <source>
        <dbReference type="Proteomes" id="UP000694564"/>
    </source>
</evidence>
<dbReference type="InterPro" id="IPR000175">
    <property type="entry name" value="Na/ntran_symport"/>
</dbReference>
<evidence type="ECO:0000256" key="8">
    <source>
        <dbReference type="SAM" id="Phobius"/>
    </source>
</evidence>
<feature type="transmembrane region" description="Helical" evidence="8">
    <location>
        <begin position="383"/>
        <end position="408"/>
    </location>
</feature>
<dbReference type="GO" id="GO:0046872">
    <property type="term" value="F:metal ion binding"/>
    <property type="evidence" value="ECO:0007669"/>
    <property type="project" value="UniProtKB-KW"/>
</dbReference>
<dbReference type="AlphaFoldDB" id="A0A8D2DBI2"/>
<evidence type="ECO:0000256" key="6">
    <source>
        <dbReference type="PIRSR" id="PIRSR600175-1"/>
    </source>
</evidence>
<keyword evidence="6" id="KW-0479">Metal-binding</keyword>
<dbReference type="PANTHER" id="PTHR11616">
    <property type="entry name" value="SODIUM/CHLORIDE DEPENDENT TRANSPORTER"/>
    <property type="match status" value="1"/>
</dbReference>
<dbReference type="GeneTree" id="ENSGT00940000163283"/>
<dbReference type="Ensembl" id="ENSSVLT00005025696.1">
    <property type="protein sequence ID" value="ENSSVLP00005023110.1"/>
    <property type="gene ID" value="ENSSVLG00005018304.1"/>
</dbReference>
<dbReference type="Proteomes" id="UP000694564">
    <property type="component" value="Chromosome 17"/>
</dbReference>
<feature type="transmembrane region" description="Helical" evidence="8">
    <location>
        <begin position="342"/>
        <end position="362"/>
    </location>
</feature>
<dbReference type="GO" id="GO:0006865">
    <property type="term" value="P:amino acid transport"/>
    <property type="evidence" value="ECO:0007669"/>
    <property type="project" value="TreeGrafter"/>
</dbReference>
<reference evidence="9" key="2">
    <citation type="submission" date="2025-09" db="UniProtKB">
        <authorList>
            <consortium name="Ensembl"/>
        </authorList>
    </citation>
    <scope>IDENTIFICATION</scope>
</reference>
<dbReference type="SUPFAM" id="SSF161070">
    <property type="entry name" value="SNF-like"/>
    <property type="match status" value="1"/>
</dbReference>
<keyword evidence="3 8" id="KW-0812">Transmembrane</keyword>
<feature type="transmembrane region" description="Helical" evidence="8">
    <location>
        <begin position="544"/>
        <end position="562"/>
    </location>
</feature>
<evidence type="ECO:0000256" key="7">
    <source>
        <dbReference type="SAM" id="MobiDB-lite"/>
    </source>
</evidence>
<evidence type="ECO:0000313" key="9">
    <source>
        <dbReference type="Ensembl" id="ENSSVLP00005023110.1"/>
    </source>
</evidence>
<dbReference type="GO" id="GO:0005886">
    <property type="term" value="C:plasma membrane"/>
    <property type="evidence" value="ECO:0007669"/>
    <property type="project" value="TreeGrafter"/>
</dbReference>
<evidence type="ECO:0000256" key="1">
    <source>
        <dbReference type="ARBA" id="ARBA00004141"/>
    </source>
</evidence>
<feature type="transmembrane region" description="Helical" evidence="8">
    <location>
        <begin position="504"/>
        <end position="532"/>
    </location>
</feature>
<feature type="region of interest" description="Disordered" evidence="7">
    <location>
        <begin position="710"/>
        <end position="735"/>
    </location>
</feature>
<feature type="transmembrane region" description="Helical" evidence="8">
    <location>
        <begin position="192"/>
        <end position="219"/>
    </location>
</feature>
<dbReference type="PROSITE" id="PS50267">
    <property type="entry name" value="NA_NEUROTRAN_SYMP_3"/>
    <property type="match status" value="1"/>
</dbReference>
<dbReference type="OrthoDB" id="6581954at2759"/>
<comment type="subcellular location">
    <subcellularLocation>
        <location evidence="1">Membrane</location>
        <topology evidence="1">Multi-pass membrane protein</topology>
    </subcellularLocation>
</comment>
<evidence type="ECO:0000256" key="5">
    <source>
        <dbReference type="ARBA" id="ARBA00023136"/>
    </source>
</evidence>
<dbReference type="PRINTS" id="PR00176">
    <property type="entry name" value="NANEUSMPORT"/>
</dbReference>
<keyword evidence="6" id="KW-0915">Sodium</keyword>